<dbReference type="InterPro" id="IPR025714">
    <property type="entry name" value="Methyltranfer_dom"/>
</dbReference>
<keyword evidence="2" id="KW-0489">Methyltransferase</keyword>
<evidence type="ECO:0000313" key="3">
    <source>
        <dbReference type="Proteomes" id="UP001170379"/>
    </source>
</evidence>
<dbReference type="RefSeq" id="WP_026936086.1">
    <property type="nucleotide sequence ID" value="NZ_CP028426.1"/>
</dbReference>
<dbReference type="InterPro" id="IPR029063">
    <property type="entry name" value="SAM-dependent_MTases_sf"/>
</dbReference>
<feature type="domain" description="Methyltransferase" evidence="1">
    <location>
        <begin position="39"/>
        <end position="168"/>
    </location>
</feature>
<comment type="caution">
    <text evidence="2">The sequence shown here is derived from an EMBL/GenBank/DDBJ whole genome shotgun (WGS) entry which is preliminary data.</text>
</comment>
<reference evidence="2" key="1">
    <citation type="submission" date="2018-03" db="EMBL/GenBank/DDBJ databases">
        <authorList>
            <person name="Nunes O.C."/>
            <person name="Lopes A.R."/>
            <person name="Froufe H."/>
            <person name="Munoz-Merida A."/>
            <person name="Barroso C."/>
            <person name="Egas C."/>
        </authorList>
    </citation>
    <scope>NUCLEOTIDE SEQUENCE</scope>
    <source>
        <strain evidence="2">ON4</strain>
    </source>
</reference>
<dbReference type="Gene3D" id="3.40.50.150">
    <property type="entry name" value="Vaccinia Virus protein VP39"/>
    <property type="match status" value="1"/>
</dbReference>
<name>A0ABT7C572_9MICO</name>
<dbReference type="GO" id="GO:0032259">
    <property type="term" value="P:methylation"/>
    <property type="evidence" value="ECO:0007669"/>
    <property type="project" value="UniProtKB-KW"/>
</dbReference>
<accession>A0ABT7C572</accession>
<organism evidence="2 3">
    <name type="scientific">Gulosibacter molinativorax</name>
    <dbReference type="NCBI Taxonomy" id="256821"/>
    <lineage>
        <taxon>Bacteria</taxon>
        <taxon>Bacillati</taxon>
        <taxon>Actinomycetota</taxon>
        <taxon>Actinomycetes</taxon>
        <taxon>Micrococcales</taxon>
        <taxon>Microbacteriaceae</taxon>
        <taxon>Gulosibacter</taxon>
    </lineage>
</organism>
<dbReference type="PANTHER" id="PTHR44068">
    <property type="entry name" value="ZGC:194242"/>
    <property type="match status" value="1"/>
</dbReference>
<reference evidence="2" key="2">
    <citation type="journal article" date="2022" name="Sci. Rep.">
        <title>In silico prediction of the enzymes involved in the degradation of the herbicide molinate by Gulosibacter molinativorax ON4T.</title>
        <authorList>
            <person name="Lopes A.R."/>
            <person name="Bunin E."/>
            <person name="Viana A.T."/>
            <person name="Froufe H."/>
            <person name="Munoz-Merida A."/>
            <person name="Pinho D."/>
            <person name="Figueiredo J."/>
            <person name="Barroso C."/>
            <person name="Vaz-Moreira I."/>
            <person name="Bellanger X."/>
            <person name="Egas C."/>
            <person name="Nunes O.C."/>
        </authorList>
    </citation>
    <scope>NUCLEOTIDE SEQUENCE</scope>
    <source>
        <strain evidence="2">ON4</strain>
    </source>
</reference>
<dbReference type="Pfam" id="PF13847">
    <property type="entry name" value="Methyltransf_31"/>
    <property type="match status" value="1"/>
</dbReference>
<dbReference type="Proteomes" id="UP001170379">
    <property type="component" value="Unassembled WGS sequence"/>
</dbReference>
<gene>
    <name evidence="2" type="ORF">C7K25_02960</name>
</gene>
<dbReference type="EMBL" id="PXVD01000004">
    <property type="protein sequence ID" value="MDJ1370338.1"/>
    <property type="molecule type" value="Genomic_DNA"/>
</dbReference>
<sequence length="270" mass="29389">MSHSRSSPQYSHGHESAVLASHAARTAANSAAYLLPFLEPGMRVLDVGFGPATITLDLAEAVAPGEVVGVENTDAPFETARQNAAARGDERTAFVRGDALNLPFADDTFDVTHAHQVLQHLTDPVRALREMARVTRRGGQLAVRDADYLATHWFPELPELEHWRQTYRQIARSNRAEPDAGRHLRAWARAAGLHNVTISSSNWCYATTEACRGWGESQANRVGGPTFRAQAKAQGVGPDAVDAMVAAWRAWGAHPDATYVIPNVELLARV</sequence>
<dbReference type="GO" id="GO:0008168">
    <property type="term" value="F:methyltransferase activity"/>
    <property type="evidence" value="ECO:0007669"/>
    <property type="project" value="UniProtKB-KW"/>
</dbReference>
<protein>
    <submittedName>
        <fullName evidence="2">Methyltransferase domain-containing protein</fullName>
    </submittedName>
</protein>
<keyword evidence="3" id="KW-1185">Reference proteome</keyword>
<dbReference type="InterPro" id="IPR050447">
    <property type="entry name" value="Erg6_SMT_methyltransf"/>
</dbReference>
<evidence type="ECO:0000259" key="1">
    <source>
        <dbReference type="Pfam" id="PF13847"/>
    </source>
</evidence>
<proteinExistence type="predicted"/>
<keyword evidence="2" id="KW-0808">Transferase</keyword>
<dbReference type="CDD" id="cd02440">
    <property type="entry name" value="AdoMet_MTases"/>
    <property type="match status" value="1"/>
</dbReference>
<dbReference type="PANTHER" id="PTHR44068:SF11">
    <property type="entry name" value="GERANYL DIPHOSPHATE 2-C-METHYLTRANSFERASE"/>
    <property type="match status" value="1"/>
</dbReference>
<dbReference type="SUPFAM" id="SSF53335">
    <property type="entry name" value="S-adenosyl-L-methionine-dependent methyltransferases"/>
    <property type="match status" value="1"/>
</dbReference>
<evidence type="ECO:0000313" key="2">
    <source>
        <dbReference type="EMBL" id="MDJ1370338.1"/>
    </source>
</evidence>